<dbReference type="AlphaFoldDB" id="A0A6L8VBF4"/>
<evidence type="ECO:0000256" key="4">
    <source>
        <dbReference type="ARBA" id="ARBA00022544"/>
    </source>
</evidence>
<keyword evidence="7 8" id="KW-0472">Membrane</keyword>
<comment type="similarity">
    <text evidence="2">Belongs to the amino acid-polyamine-organocation (APC) superfamily. Spore germination protein (SGP) (TC 2.A.3.9) family.</text>
</comment>
<feature type="transmembrane region" description="Helical" evidence="8">
    <location>
        <begin position="218"/>
        <end position="241"/>
    </location>
</feature>
<feature type="transmembrane region" description="Helical" evidence="8">
    <location>
        <begin position="83"/>
        <end position="102"/>
    </location>
</feature>
<dbReference type="GO" id="GO:0016020">
    <property type="term" value="C:membrane"/>
    <property type="evidence" value="ECO:0007669"/>
    <property type="project" value="UniProtKB-SubCell"/>
</dbReference>
<sequence>MIRPNDRITTPQAAVILANILLGVGILTLPRYLADTMKTPDGWITVILGGILAFAFGLIMVRLSQRFPGKTFFEYSQIIAGKWMGKLLNLVLIVYFVLFAGFEVRDMSEIINYLFLEKTPKEFTILVFMCVAVYLTAGGINAIARLFEFILPISILIIITSYSLSLRLFELENLRPVLGMGIGPIFKGLPETWRAFAGIETMLFVTAYMSRPEKAGKALLAGVGISVFIYLVTLIVVLGGIPFEQVATLTWPAISIVRSYEITGFFLERYESLLIVIRLIQVFTGFVMYHYIAALGLSITLKKTYNRYIYIVLPVIFMIAMYPKSINQVKALGDVVSGIFLGIIALVAPILLIITVLRKKSYVQN</sequence>
<dbReference type="Gene3D" id="1.20.1740.10">
    <property type="entry name" value="Amino acid/polyamine transporter I"/>
    <property type="match status" value="1"/>
</dbReference>
<evidence type="ECO:0000256" key="3">
    <source>
        <dbReference type="ARBA" id="ARBA00022448"/>
    </source>
</evidence>
<evidence type="ECO:0000256" key="8">
    <source>
        <dbReference type="SAM" id="Phobius"/>
    </source>
</evidence>
<keyword evidence="4" id="KW-0309">Germination</keyword>
<dbReference type="Pfam" id="PF03845">
    <property type="entry name" value="Spore_permease"/>
    <property type="match status" value="1"/>
</dbReference>
<proteinExistence type="inferred from homology"/>
<feature type="transmembrane region" description="Helical" evidence="8">
    <location>
        <begin position="335"/>
        <end position="357"/>
    </location>
</feature>
<evidence type="ECO:0000256" key="5">
    <source>
        <dbReference type="ARBA" id="ARBA00022692"/>
    </source>
</evidence>
<dbReference type="EMBL" id="WTUZ01000039">
    <property type="protein sequence ID" value="MZQ86659.1"/>
    <property type="molecule type" value="Genomic_DNA"/>
</dbReference>
<protein>
    <submittedName>
        <fullName evidence="9">GerAB/ArcD/ProY family transporter</fullName>
    </submittedName>
</protein>
<feature type="transmembrane region" description="Helical" evidence="8">
    <location>
        <begin position="123"/>
        <end position="143"/>
    </location>
</feature>
<gene>
    <name evidence="9" type="ORF">GQF01_31590</name>
</gene>
<evidence type="ECO:0000256" key="2">
    <source>
        <dbReference type="ARBA" id="ARBA00007998"/>
    </source>
</evidence>
<keyword evidence="5 8" id="KW-0812">Transmembrane</keyword>
<evidence type="ECO:0000256" key="7">
    <source>
        <dbReference type="ARBA" id="ARBA00023136"/>
    </source>
</evidence>
<comment type="subcellular location">
    <subcellularLocation>
        <location evidence="1">Membrane</location>
        <topology evidence="1">Multi-pass membrane protein</topology>
    </subcellularLocation>
</comment>
<name>A0A6L8VBF4_9BACL</name>
<feature type="transmembrane region" description="Helical" evidence="8">
    <location>
        <begin position="42"/>
        <end position="63"/>
    </location>
</feature>
<dbReference type="Proteomes" id="UP000481087">
    <property type="component" value="Unassembled WGS sequence"/>
</dbReference>
<keyword evidence="6 8" id="KW-1133">Transmembrane helix</keyword>
<feature type="transmembrane region" description="Helical" evidence="8">
    <location>
        <begin position="149"/>
        <end position="169"/>
    </location>
</feature>
<keyword evidence="3" id="KW-0813">Transport</keyword>
<dbReference type="RefSeq" id="WP_161411046.1">
    <property type="nucleotide sequence ID" value="NZ_WTUZ01000039.1"/>
</dbReference>
<organism evidence="9 10">
    <name type="scientific">Paenibacillus silvestris</name>
    <dbReference type="NCBI Taxonomy" id="2606219"/>
    <lineage>
        <taxon>Bacteria</taxon>
        <taxon>Bacillati</taxon>
        <taxon>Bacillota</taxon>
        <taxon>Bacilli</taxon>
        <taxon>Bacillales</taxon>
        <taxon>Paenibacillaceae</taxon>
        <taxon>Paenibacillus</taxon>
    </lineage>
</organism>
<dbReference type="PANTHER" id="PTHR34975">
    <property type="entry name" value="SPORE GERMINATION PROTEIN A2"/>
    <property type="match status" value="1"/>
</dbReference>
<keyword evidence="10" id="KW-1185">Reference proteome</keyword>
<feature type="transmembrane region" description="Helical" evidence="8">
    <location>
        <begin position="273"/>
        <end position="293"/>
    </location>
</feature>
<evidence type="ECO:0000256" key="1">
    <source>
        <dbReference type="ARBA" id="ARBA00004141"/>
    </source>
</evidence>
<feature type="transmembrane region" description="Helical" evidence="8">
    <location>
        <begin position="12"/>
        <end position="30"/>
    </location>
</feature>
<evidence type="ECO:0000313" key="10">
    <source>
        <dbReference type="Proteomes" id="UP000481087"/>
    </source>
</evidence>
<reference evidence="9 10" key="1">
    <citation type="submission" date="2019-12" db="EMBL/GenBank/DDBJ databases">
        <title>Paenibacillus sp. nov. sp. isolated from soil.</title>
        <authorList>
            <person name="Kim J."/>
            <person name="Jeong S.E."/>
            <person name="Jung H.S."/>
            <person name="Jeon C.O."/>
        </authorList>
    </citation>
    <scope>NUCLEOTIDE SEQUENCE [LARGE SCALE GENOMIC DNA]</scope>
    <source>
        <strain evidence="9 10">5J-6</strain>
    </source>
</reference>
<evidence type="ECO:0000256" key="6">
    <source>
        <dbReference type="ARBA" id="ARBA00022989"/>
    </source>
</evidence>
<dbReference type="PANTHER" id="PTHR34975:SF2">
    <property type="entry name" value="SPORE GERMINATION PROTEIN A2"/>
    <property type="match status" value="1"/>
</dbReference>
<feature type="transmembrane region" description="Helical" evidence="8">
    <location>
        <begin position="305"/>
        <end position="323"/>
    </location>
</feature>
<comment type="caution">
    <text evidence="9">The sequence shown here is derived from an EMBL/GenBank/DDBJ whole genome shotgun (WGS) entry which is preliminary data.</text>
</comment>
<dbReference type="GO" id="GO:0009847">
    <property type="term" value="P:spore germination"/>
    <property type="evidence" value="ECO:0007669"/>
    <property type="project" value="InterPro"/>
</dbReference>
<dbReference type="InterPro" id="IPR004761">
    <property type="entry name" value="Spore_GerAB"/>
</dbReference>
<evidence type="ECO:0000313" key="9">
    <source>
        <dbReference type="EMBL" id="MZQ86659.1"/>
    </source>
</evidence>
<dbReference type="NCBIfam" id="TIGR00912">
    <property type="entry name" value="2A0309"/>
    <property type="match status" value="1"/>
</dbReference>
<accession>A0A6L8VBF4</accession>